<dbReference type="InterPro" id="IPR005530">
    <property type="entry name" value="SPW"/>
</dbReference>
<accession>H0I1Z3</accession>
<dbReference type="Proteomes" id="UP000003250">
    <property type="component" value="Unassembled WGS sequence"/>
</dbReference>
<dbReference type="Pfam" id="PF03779">
    <property type="entry name" value="SPW"/>
    <property type="match status" value="1"/>
</dbReference>
<proteinExistence type="predicted"/>
<protein>
    <recommendedName>
        <fullName evidence="2">SPW repeat-containing integral membrane domain-containing protein</fullName>
    </recommendedName>
</protein>
<name>H0I1Z3_9HYPH</name>
<feature type="transmembrane region" description="Helical" evidence="1">
    <location>
        <begin position="65"/>
        <end position="84"/>
    </location>
</feature>
<dbReference type="PATRIC" id="fig|1107882.3.peg.6273"/>
<feature type="transmembrane region" description="Helical" evidence="1">
    <location>
        <begin position="12"/>
        <end position="32"/>
    </location>
</feature>
<dbReference type="EMBL" id="AHAM01000292">
    <property type="protein sequence ID" value="EHK53038.1"/>
    <property type="molecule type" value="Genomic_DNA"/>
</dbReference>
<sequence>MATVIEGKKTHDLVSLILAACLFVSPWLFGFADETMPAWNSWIVGIALGTLAVALRLAFAEWQEWASLALGLWLFASPWVLDFGGNTNALWTHLGLGVLSAALSAWAILDNRDQPGPHA</sequence>
<feature type="transmembrane region" description="Helical" evidence="1">
    <location>
        <begin position="90"/>
        <end position="109"/>
    </location>
</feature>
<evidence type="ECO:0000259" key="2">
    <source>
        <dbReference type="Pfam" id="PF03779"/>
    </source>
</evidence>
<evidence type="ECO:0000313" key="3">
    <source>
        <dbReference type="EMBL" id="EHK53038.1"/>
    </source>
</evidence>
<keyword evidence="4" id="KW-1185">Reference proteome</keyword>
<keyword evidence="1" id="KW-0472">Membrane</keyword>
<gene>
    <name evidence="3" type="ORF">MAXJ12_32444</name>
</gene>
<dbReference type="AlphaFoldDB" id="H0I1Z3"/>
<feature type="domain" description="SPW repeat-containing integral membrane" evidence="2">
    <location>
        <begin position="11"/>
        <end position="105"/>
    </location>
</feature>
<evidence type="ECO:0000313" key="4">
    <source>
        <dbReference type="Proteomes" id="UP000003250"/>
    </source>
</evidence>
<keyword evidence="1" id="KW-1133">Transmembrane helix</keyword>
<organism evidence="3 4">
    <name type="scientific">Mesorhizobium alhagi CCNWXJ12-2</name>
    <dbReference type="NCBI Taxonomy" id="1107882"/>
    <lineage>
        <taxon>Bacteria</taxon>
        <taxon>Pseudomonadati</taxon>
        <taxon>Pseudomonadota</taxon>
        <taxon>Alphaproteobacteria</taxon>
        <taxon>Hyphomicrobiales</taxon>
        <taxon>Phyllobacteriaceae</taxon>
        <taxon>Allomesorhizobium</taxon>
    </lineage>
</organism>
<reference evidence="3 4" key="1">
    <citation type="journal article" date="2012" name="J. Bacteriol.">
        <title>Draft Genome Sequence of Mesorhizobium alhagi CCNWXJ12-2T, a Novel Salt-Resistant Species Isolated from the Desert of Northwestern China.</title>
        <authorList>
            <person name="Zhou M."/>
            <person name="Chen W."/>
            <person name="Chen H."/>
            <person name="Wei G."/>
        </authorList>
    </citation>
    <scope>NUCLEOTIDE SEQUENCE [LARGE SCALE GENOMIC DNA]</scope>
    <source>
        <strain evidence="3 4">CCNWXJ12-2</strain>
    </source>
</reference>
<keyword evidence="1" id="KW-0812">Transmembrane</keyword>
<feature type="transmembrane region" description="Helical" evidence="1">
    <location>
        <begin position="38"/>
        <end position="58"/>
    </location>
</feature>
<evidence type="ECO:0000256" key="1">
    <source>
        <dbReference type="SAM" id="Phobius"/>
    </source>
</evidence>